<evidence type="ECO:0000313" key="2">
    <source>
        <dbReference type="Proteomes" id="UP000230750"/>
    </source>
</evidence>
<keyword evidence="2" id="KW-1185">Reference proteome</keyword>
<reference evidence="1 2" key="1">
    <citation type="journal article" date="2017" name="PLoS Biol.">
        <title>The sea cucumber genome provides insights into morphological evolution and visceral regeneration.</title>
        <authorList>
            <person name="Zhang X."/>
            <person name="Sun L."/>
            <person name="Yuan J."/>
            <person name="Sun Y."/>
            <person name="Gao Y."/>
            <person name="Zhang L."/>
            <person name="Li S."/>
            <person name="Dai H."/>
            <person name="Hamel J.F."/>
            <person name="Liu C."/>
            <person name="Yu Y."/>
            <person name="Liu S."/>
            <person name="Lin W."/>
            <person name="Guo K."/>
            <person name="Jin S."/>
            <person name="Xu P."/>
            <person name="Storey K.B."/>
            <person name="Huan P."/>
            <person name="Zhang T."/>
            <person name="Zhou Y."/>
            <person name="Zhang J."/>
            <person name="Lin C."/>
            <person name="Li X."/>
            <person name="Xing L."/>
            <person name="Huo D."/>
            <person name="Sun M."/>
            <person name="Wang L."/>
            <person name="Mercier A."/>
            <person name="Li F."/>
            <person name="Yang H."/>
            <person name="Xiang J."/>
        </authorList>
    </citation>
    <scope>NUCLEOTIDE SEQUENCE [LARGE SCALE GENOMIC DNA]</scope>
    <source>
        <strain evidence="1">Shaxun</strain>
        <tissue evidence="1">Muscle</tissue>
    </source>
</reference>
<dbReference type="Proteomes" id="UP000230750">
    <property type="component" value="Unassembled WGS sequence"/>
</dbReference>
<accession>A0A2G8KIL4</accession>
<dbReference type="EMBL" id="MRZV01000554">
    <property type="protein sequence ID" value="PIK47851.1"/>
    <property type="molecule type" value="Genomic_DNA"/>
</dbReference>
<organism evidence="1 2">
    <name type="scientific">Stichopus japonicus</name>
    <name type="common">Sea cucumber</name>
    <dbReference type="NCBI Taxonomy" id="307972"/>
    <lineage>
        <taxon>Eukaryota</taxon>
        <taxon>Metazoa</taxon>
        <taxon>Echinodermata</taxon>
        <taxon>Eleutherozoa</taxon>
        <taxon>Echinozoa</taxon>
        <taxon>Holothuroidea</taxon>
        <taxon>Aspidochirotacea</taxon>
        <taxon>Aspidochirotida</taxon>
        <taxon>Stichopodidae</taxon>
        <taxon>Apostichopus</taxon>
    </lineage>
</organism>
<name>A0A2G8KIL4_STIJA</name>
<sequence length="73" mass="8232">MNAKIQALQSAEPQWYQALTEHLSLEQQKEVQEVIVMADQRKAVAESKMIEKAGGYNFQTTSVPQTFNFGAPF</sequence>
<gene>
    <name evidence="1" type="ORF">BSL78_15296</name>
</gene>
<comment type="caution">
    <text evidence="1">The sequence shown here is derived from an EMBL/GenBank/DDBJ whole genome shotgun (WGS) entry which is preliminary data.</text>
</comment>
<dbReference type="AlphaFoldDB" id="A0A2G8KIL4"/>
<evidence type="ECO:0000313" key="1">
    <source>
        <dbReference type="EMBL" id="PIK47851.1"/>
    </source>
</evidence>
<protein>
    <submittedName>
        <fullName evidence="1">Putative importin-7</fullName>
    </submittedName>
</protein>
<proteinExistence type="predicted"/>
<dbReference type="OrthoDB" id="760868at2759"/>
<dbReference type="STRING" id="307972.A0A2G8KIL4"/>